<dbReference type="InterPro" id="IPR021062">
    <property type="entry name" value="ArAE_1_C"/>
</dbReference>
<keyword evidence="3 6" id="KW-0812">Transmembrane</keyword>
<dbReference type="PANTHER" id="PTHR40064">
    <property type="entry name" value="MEMBRANE PROTEIN-RELATED"/>
    <property type="match status" value="1"/>
</dbReference>
<name>A0A9D2BHP4_9FIRM</name>
<reference evidence="8" key="2">
    <citation type="submission" date="2021-04" db="EMBL/GenBank/DDBJ databases">
        <authorList>
            <person name="Gilroy R."/>
        </authorList>
    </citation>
    <scope>NUCLEOTIDE SEQUENCE</scope>
    <source>
        <strain evidence="8">CHK183-1962</strain>
    </source>
</reference>
<feature type="transmembrane region" description="Helical" evidence="6">
    <location>
        <begin position="30"/>
        <end position="47"/>
    </location>
</feature>
<keyword evidence="4 6" id="KW-1133">Transmembrane helix</keyword>
<gene>
    <name evidence="8" type="ORF">H9734_05180</name>
</gene>
<evidence type="ECO:0000256" key="2">
    <source>
        <dbReference type="ARBA" id="ARBA00022475"/>
    </source>
</evidence>
<feature type="transmembrane region" description="Helical" evidence="6">
    <location>
        <begin position="78"/>
        <end position="97"/>
    </location>
</feature>
<feature type="domain" description="Putative aromatic acid exporter C-terminal" evidence="7">
    <location>
        <begin position="150"/>
        <end position="320"/>
    </location>
</feature>
<dbReference type="InterPro" id="IPR010343">
    <property type="entry name" value="ArAE_1"/>
</dbReference>
<dbReference type="EMBL" id="DXEK01000084">
    <property type="protein sequence ID" value="HIX76975.1"/>
    <property type="molecule type" value="Genomic_DNA"/>
</dbReference>
<evidence type="ECO:0000256" key="6">
    <source>
        <dbReference type="SAM" id="Phobius"/>
    </source>
</evidence>
<dbReference type="PANTHER" id="PTHR40064:SF1">
    <property type="entry name" value="MEMBRANE PROTEIN"/>
    <property type="match status" value="1"/>
</dbReference>
<evidence type="ECO:0000256" key="1">
    <source>
        <dbReference type="ARBA" id="ARBA00004651"/>
    </source>
</evidence>
<reference evidence="8" key="1">
    <citation type="journal article" date="2021" name="PeerJ">
        <title>Extensive microbial diversity within the chicken gut microbiome revealed by metagenomics and culture.</title>
        <authorList>
            <person name="Gilroy R."/>
            <person name="Ravi A."/>
            <person name="Getino M."/>
            <person name="Pursley I."/>
            <person name="Horton D.L."/>
            <person name="Alikhan N.F."/>
            <person name="Baker D."/>
            <person name="Gharbi K."/>
            <person name="Hall N."/>
            <person name="Watson M."/>
            <person name="Adriaenssens E.M."/>
            <person name="Foster-Nyarko E."/>
            <person name="Jarju S."/>
            <person name="Secka A."/>
            <person name="Antonio M."/>
            <person name="Oren A."/>
            <person name="Chaudhuri R.R."/>
            <person name="La Ragione R."/>
            <person name="Hildebrand F."/>
            <person name="Pallen M.J."/>
        </authorList>
    </citation>
    <scope>NUCLEOTIDE SEQUENCE</scope>
    <source>
        <strain evidence="8">CHK183-1962</strain>
    </source>
</reference>
<evidence type="ECO:0000256" key="3">
    <source>
        <dbReference type="ARBA" id="ARBA00022692"/>
    </source>
</evidence>
<dbReference type="AlphaFoldDB" id="A0A9D2BHP4"/>
<feature type="transmembrane region" description="Helical" evidence="6">
    <location>
        <begin position="6"/>
        <end position="23"/>
    </location>
</feature>
<comment type="caution">
    <text evidence="8">The sequence shown here is derived from an EMBL/GenBank/DDBJ whole genome shotgun (WGS) entry which is preliminary data.</text>
</comment>
<feature type="transmembrane region" description="Helical" evidence="6">
    <location>
        <begin position="53"/>
        <end position="71"/>
    </location>
</feature>
<proteinExistence type="predicted"/>
<dbReference type="Pfam" id="PF06081">
    <property type="entry name" value="ArAE_1"/>
    <property type="match status" value="1"/>
</dbReference>
<keyword evidence="5 6" id="KW-0472">Membrane</keyword>
<dbReference type="Proteomes" id="UP000886890">
    <property type="component" value="Unassembled WGS sequence"/>
</dbReference>
<evidence type="ECO:0000313" key="9">
    <source>
        <dbReference type="Proteomes" id="UP000886890"/>
    </source>
</evidence>
<feature type="transmembrane region" description="Helical" evidence="6">
    <location>
        <begin position="117"/>
        <end position="142"/>
    </location>
</feature>
<organism evidence="8 9">
    <name type="scientific">Candidatus Fusicatenibacter merdavium</name>
    <dbReference type="NCBI Taxonomy" id="2838600"/>
    <lineage>
        <taxon>Bacteria</taxon>
        <taxon>Bacillati</taxon>
        <taxon>Bacillota</taxon>
        <taxon>Clostridia</taxon>
        <taxon>Lachnospirales</taxon>
        <taxon>Lachnospiraceae</taxon>
        <taxon>Fusicatenibacter</taxon>
    </lineage>
</organism>
<sequence>MLSKVLLQAVKIALGCCLSIWIAETMQLEYAASAGSITFLSVITTRWESLRLMGARLAGFVVTAFLAWLIFRSVPSRWAAFGLFIFLLALATNALGWKPTLAVNVVIGTHFLAKTDFSAGFVLNELLLVVVGTTVGFGVNFFQNNALVQRQIRREIASVDRRMQKILGHIARELKGEKEFVRTPVSENVWEETVQLERHLQKCLVQSYEYRDNHFASHPEYYSYYFEMRIRQCAILSGLQGEIRRIRQFPVQAGVVAEFVVCVGEHVLERNEPAEQLERLNTLLEEMKQTPLPRSREEFENRAILYHILMDLEEFLKLKKKFVDLLTAEQLERYWGKTKEKNVKVSE</sequence>
<evidence type="ECO:0000313" key="8">
    <source>
        <dbReference type="EMBL" id="HIX76975.1"/>
    </source>
</evidence>
<dbReference type="InterPro" id="IPR038323">
    <property type="entry name" value="ArAE_1_C_sf"/>
</dbReference>
<dbReference type="Gene3D" id="1.20.120.940">
    <property type="entry name" value="Putative aromatic acid exporter, C-terminal domain"/>
    <property type="match status" value="1"/>
</dbReference>
<dbReference type="Pfam" id="PF11728">
    <property type="entry name" value="ArAE_1_C"/>
    <property type="match status" value="1"/>
</dbReference>
<evidence type="ECO:0000259" key="7">
    <source>
        <dbReference type="Pfam" id="PF11728"/>
    </source>
</evidence>
<dbReference type="GO" id="GO:0005886">
    <property type="term" value="C:plasma membrane"/>
    <property type="evidence" value="ECO:0007669"/>
    <property type="project" value="UniProtKB-SubCell"/>
</dbReference>
<dbReference type="InterPro" id="IPR052984">
    <property type="entry name" value="UPF0421"/>
</dbReference>
<accession>A0A9D2BHP4</accession>
<evidence type="ECO:0000256" key="5">
    <source>
        <dbReference type="ARBA" id="ARBA00023136"/>
    </source>
</evidence>
<keyword evidence="2" id="KW-1003">Cell membrane</keyword>
<comment type="subcellular location">
    <subcellularLocation>
        <location evidence="1">Cell membrane</location>
        <topology evidence="1">Multi-pass membrane protein</topology>
    </subcellularLocation>
</comment>
<protein>
    <recommendedName>
        <fullName evidence="7">Putative aromatic acid exporter C-terminal domain-containing protein</fullName>
    </recommendedName>
</protein>
<evidence type="ECO:0000256" key="4">
    <source>
        <dbReference type="ARBA" id="ARBA00022989"/>
    </source>
</evidence>